<dbReference type="RefSeq" id="WP_157526698.1">
    <property type="nucleotide sequence ID" value="NZ_CP066775.1"/>
</dbReference>
<name>A0A6I4IPD9_9SPHI</name>
<accession>A0A6I4IPD9</accession>
<reference evidence="1 2" key="1">
    <citation type="submission" date="2020-12" db="EMBL/GenBank/DDBJ databases">
        <title>HMF7856_wgs.fasta genome submission.</title>
        <authorList>
            <person name="Kang H."/>
            <person name="Kim H."/>
            <person name="Joh K."/>
        </authorList>
    </citation>
    <scope>NUCLEOTIDE SEQUENCE [LARGE SCALE GENOMIC DNA]</scope>
    <source>
        <strain evidence="1 2">HMF7856</strain>
    </source>
</reference>
<keyword evidence="2" id="KW-1185">Reference proteome</keyword>
<sequence>MAVTIKNSHWPQLNFSDYGDTLATVQLWTQIVGKIRLRKSPWLNHSWHVSLYISARGLTTNSIPYDGGCFDIEFDFVSHLLVVRNSAGQTGTIELRSLSVAGFYEHLMKLLPEMGIDVEIYAKPNEVDPAIPFAEDETHKTYDGAAMNKLWQAMVNVNNVFKRFRAGFSGKCSPEHIFWGAFDLAVTRFSGRTAPLHPGGAPNMPVRVMQEAYSHEVSSCGFWPGSADSPHAIFYSYCYPTLDAFSKQIVEPSQAGFNADLGEFVLPYDAIRSAKDPEAVLLRFLQTTYEAAAHTGNWDRPAMEADLTIYER</sequence>
<proteinExistence type="predicted"/>
<evidence type="ECO:0000313" key="1">
    <source>
        <dbReference type="EMBL" id="QQL50801.1"/>
    </source>
</evidence>
<dbReference type="KEGG" id="mgik:GO620_004910"/>
<gene>
    <name evidence="1" type="ORF">GO620_004910</name>
</gene>
<dbReference type="Pfam" id="PF19459">
    <property type="entry name" value="DUF5996"/>
    <property type="match status" value="1"/>
</dbReference>
<evidence type="ECO:0008006" key="3">
    <source>
        <dbReference type="Google" id="ProtNLM"/>
    </source>
</evidence>
<dbReference type="AlphaFoldDB" id="A0A6I4IPD9"/>
<protein>
    <recommendedName>
        <fullName evidence="3">Ava_C0101 and related proteins</fullName>
    </recommendedName>
</protein>
<organism evidence="1 2">
    <name type="scientific">Mucilaginibacter ginkgonis</name>
    <dbReference type="NCBI Taxonomy" id="2682091"/>
    <lineage>
        <taxon>Bacteria</taxon>
        <taxon>Pseudomonadati</taxon>
        <taxon>Bacteroidota</taxon>
        <taxon>Sphingobacteriia</taxon>
        <taxon>Sphingobacteriales</taxon>
        <taxon>Sphingobacteriaceae</taxon>
        <taxon>Mucilaginibacter</taxon>
    </lineage>
</organism>
<dbReference type="Proteomes" id="UP000429232">
    <property type="component" value="Chromosome"/>
</dbReference>
<dbReference type="EMBL" id="CP066775">
    <property type="protein sequence ID" value="QQL50801.1"/>
    <property type="molecule type" value="Genomic_DNA"/>
</dbReference>
<dbReference type="InterPro" id="IPR046038">
    <property type="entry name" value="DUF5996"/>
</dbReference>
<evidence type="ECO:0000313" key="2">
    <source>
        <dbReference type="Proteomes" id="UP000429232"/>
    </source>
</evidence>